<feature type="compositionally biased region" description="Basic residues" evidence="1">
    <location>
        <begin position="367"/>
        <end position="385"/>
    </location>
</feature>
<dbReference type="GO" id="GO:0016887">
    <property type="term" value="F:ATP hydrolysis activity"/>
    <property type="evidence" value="ECO:0007669"/>
    <property type="project" value="InterPro"/>
</dbReference>
<keyword evidence="3" id="KW-0547">Nucleotide-binding</keyword>
<dbReference type="GO" id="GO:0005524">
    <property type="term" value="F:ATP binding"/>
    <property type="evidence" value="ECO:0007669"/>
    <property type="project" value="UniProtKB-KW"/>
</dbReference>
<accession>A0A2T1EE40</accession>
<feature type="domain" description="AAA+ ATPase" evidence="2">
    <location>
        <begin position="48"/>
        <end position="244"/>
    </location>
</feature>
<comment type="caution">
    <text evidence="3">The sequence shown here is derived from an EMBL/GenBank/DDBJ whole genome shotgun (WGS) entry which is preliminary data.</text>
</comment>
<name>A0A2T1EE40_9CYAN</name>
<proteinExistence type="predicted"/>
<feature type="region of interest" description="Disordered" evidence="1">
    <location>
        <begin position="340"/>
        <end position="391"/>
    </location>
</feature>
<dbReference type="InterPro" id="IPR003593">
    <property type="entry name" value="AAA+_ATPase"/>
</dbReference>
<dbReference type="InterPro" id="IPR027417">
    <property type="entry name" value="P-loop_NTPase"/>
</dbReference>
<dbReference type="InterPro" id="IPR049945">
    <property type="entry name" value="AAA_22"/>
</dbReference>
<gene>
    <name evidence="3" type="ORF">C7B82_07830</name>
</gene>
<dbReference type="RefSeq" id="WP_106255747.1">
    <property type="nucleotide sequence ID" value="NZ_CAWNSW010000051.1"/>
</dbReference>
<evidence type="ECO:0000256" key="1">
    <source>
        <dbReference type="SAM" id="MobiDB-lite"/>
    </source>
</evidence>
<keyword evidence="3" id="KW-0067">ATP-binding</keyword>
<dbReference type="Gene3D" id="3.40.50.300">
    <property type="entry name" value="P-loop containing nucleotide triphosphate hydrolases"/>
    <property type="match status" value="1"/>
</dbReference>
<dbReference type="SUPFAM" id="SSF52540">
    <property type="entry name" value="P-loop containing nucleoside triphosphate hydrolases"/>
    <property type="match status" value="1"/>
</dbReference>
<organism evidence="3 4">
    <name type="scientific">Stenomitos frigidus ULC18</name>
    <dbReference type="NCBI Taxonomy" id="2107698"/>
    <lineage>
        <taxon>Bacteria</taxon>
        <taxon>Bacillati</taxon>
        <taxon>Cyanobacteriota</taxon>
        <taxon>Cyanophyceae</taxon>
        <taxon>Leptolyngbyales</taxon>
        <taxon>Leptolyngbyaceae</taxon>
        <taxon>Stenomitos</taxon>
    </lineage>
</organism>
<dbReference type="OrthoDB" id="9086539at2"/>
<protein>
    <submittedName>
        <fullName evidence="3">ATP-binding protein</fullName>
    </submittedName>
</protein>
<dbReference type="AlphaFoldDB" id="A0A2T1EE40"/>
<dbReference type="Pfam" id="PF13401">
    <property type="entry name" value="AAA_22"/>
    <property type="match status" value="1"/>
</dbReference>
<reference evidence="3 4" key="2">
    <citation type="submission" date="2018-03" db="EMBL/GenBank/DDBJ databases">
        <title>The ancient ancestry and fast evolution of plastids.</title>
        <authorList>
            <person name="Moore K.R."/>
            <person name="Magnabosco C."/>
            <person name="Momper L."/>
            <person name="Gold D.A."/>
            <person name="Bosak T."/>
            <person name="Fournier G.P."/>
        </authorList>
    </citation>
    <scope>NUCLEOTIDE SEQUENCE [LARGE SCALE GENOMIC DNA]</scope>
    <source>
        <strain evidence="3 4">ULC18</strain>
    </source>
</reference>
<evidence type="ECO:0000313" key="3">
    <source>
        <dbReference type="EMBL" id="PSB31017.1"/>
    </source>
</evidence>
<reference evidence="4" key="1">
    <citation type="submission" date="2018-02" db="EMBL/GenBank/DDBJ databases">
        <authorList>
            <person name="Moore K."/>
            <person name="Momper L."/>
        </authorList>
    </citation>
    <scope>NUCLEOTIDE SEQUENCE [LARGE SCALE GENOMIC DNA]</scope>
    <source>
        <strain evidence="4">ULC18</strain>
    </source>
</reference>
<dbReference type="SMART" id="SM00382">
    <property type="entry name" value="AAA"/>
    <property type="match status" value="1"/>
</dbReference>
<evidence type="ECO:0000313" key="4">
    <source>
        <dbReference type="Proteomes" id="UP000239576"/>
    </source>
</evidence>
<sequence length="391" mass="44643">MAIGFPRELLRQPNEERIAYFEAYTIAHPKLKEAMKQTVRFIGHRRAKASCITVFGPTGVGKTTLLQKVEQVLIQEALQDLQTDRGCIPVVMVEATAPESGNFNWKDFFTRSLATLEEPLIDQKIHYGTRGIYRNKEGQLVIESSVASAKLRFALENALKHRHPLAFLIDEAQHIQKMASGRRLQDNMDCIKSIANLTRIPHVLVGTYELLTMRNLSGQLSRRNQDIHFSRYRADCKEDVEAFLNILLTFQRHLPLQEEPDLLSQWEYLYERCLGCIGILKEWLNRAFSDALEEEAATLTYKHLQQRALSITQCKKILQEIEEGEKALQETAEDCNKLRDRLKLNQGEPTEPDASEKDTGKANPSPPKKRKVRRVGSPNPKRRKVGGQDSA</sequence>
<dbReference type="Proteomes" id="UP000239576">
    <property type="component" value="Unassembled WGS sequence"/>
</dbReference>
<evidence type="ECO:0000259" key="2">
    <source>
        <dbReference type="SMART" id="SM00382"/>
    </source>
</evidence>
<dbReference type="EMBL" id="PVWK01000043">
    <property type="protein sequence ID" value="PSB31017.1"/>
    <property type="molecule type" value="Genomic_DNA"/>
</dbReference>
<keyword evidence="4" id="KW-1185">Reference proteome</keyword>